<dbReference type="AlphaFoldDB" id="A0A6N7XYC8"/>
<name>A0A6N7XYC8_9FIRM</name>
<keyword evidence="2" id="KW-1185">Reference proteome</keyword>
<dbReference type="RefSeq" id="WP_154441348.1">
    <property type="nucleotide sequence ID" value="NZ_JAHLPJ010000001.1"/>
</dbReference>
<reference evidence="1 2" key="1">
    <citation type="submission" date="2019-09" db="EMBL/GenBank/DDBJ databases">
        <title>In-depth cultivation of the pig gut microbiome towards novel bacterial diversity and tailored functional studies.</title>
        <authorList>
            <person name="Wylensek D."/>
            <person name="Hitch T.C.A."/>
            <person name="Clavel T."/>
        </authorList>
    </citation>
    <scope>NUCLEOTIDE SEQUENCE [LARGE SCALE GENOMIC DNA]</scope>
    <source>
        <strain evidence="1 2">WCA3-693-APC-4?</strain>
    </source>
</reference>
<gene>
    <name evidence="1" type="ORF">FYJ83_13455</name>
</gene>
<dbReference type="InterPro" id="IPR036638">
    <property type="entry name" value="HLH_DNA-bd_sf"/>
</dbReference>
<organism evidence="1 2">
    <name type="scientific">Tissierella pigra</name>
    <dbReference type="NCBI Taxonomy" id="2607614"/>
    <lineage>
        <taxon>Bacteria</taxon>
        <taxon>Bacillati</taxon>
        <taxon>Bacillota</taxon>
        <taxon>Tissierellia</taxon>
        <taxon>Tissierellales</taxon>
        <taxon>Tissierellaceae</taxon>
        <taxon>Tissierella</taxon>
    </lineage>
</organism>
<dbReference type="InterPro" id="IPR037208">
    <property type="entry name" value="Spo0E-like_sf"/>
</dbReference>
<dbReference type="GO" id="GO:0043937">
    <property type="term" value="P:regulation of sporulation"/>
    <property type="evidence" value="ECO:0007669"/>
    <property type="project" value="InterPro"/>
</dbReference>
<accession>A0A6N7XYC8</accession>
<dbReference type="Gene3D" id="4.10.280.10">
    <property type="entry name" value="Helix-loop-helix DNA-binding domain"/>
    <property type="match status" value="1"/>
</dbReference>
<sequence>MKNEINKIREKLYKEMKFQNDNHKEVIQVSEELDKLIVKYHLEEEEKLNKKKLQ</sequence>
<dbReference type="Proteomes" id="UP000469523">
    <property type="component" value="Unassembled WGS sequence"/>
</dbReference>
<evidence type="ECO:0000313" key="1">
    <source>
        <dbReference type="EMBL" id="MSU02463.1"/>
    </source>
</evidence>
<dbReference type="SUPFAM" id="SSF140500">
    <property type="entry name" value="BAS1536-like"/>
    <property type="match status" value="1"/>
</dbReference>
<dbReference type="EMBL" id="VUNQ01000033">
    <property type="protein sequence ID" value="MSU02463.1"/>
    <property type="molecule type" value="Genomic_DNA"/>
</dbReference>
<proteinExistence type="predicted"/>
<comment type="caution">
    <text evidence="1">The sequence shown here is derived from an EMBL/GenBank/DDBJ whole genome shotgun (WGS) entry which is preliminary data.</text>
</comment>
<protein>
    <submittedName>
        <fullName evidence="1">Aspartyl-phosphate phosphatase Spo0E family protein</fullName>
    </submittedName>
</protein>
<evidence type="ECO:0000313" key="2">
    <source>
        <dbReference type="Proteomes" id="UP000469523"/>
    </source>
</evidence>
<dbReference type="Pfam" id="PF09388">
    <property type="entry name" value="SpoOE-like"/>
    <property type="match status" value="1"/>
</dbReference>
<dbReference type="InterPro" id="IPR018540">
    <property type="entry name" value="Spo0E-like"/>
</dbReference>
<dbReference type="GO" id="GO:0046983">
    <property type="term" value="F:protein dimerization activity"/>
    <property type="evidence" value="ECO:0007669"/>
    <property type="project" value="InterPro"/>
</dbReference>